<keyword evidence="3" id="KW-1185">Reference proteome</keyword>
<dbReference type="AlphaFoldDB" id="A0A2I0TTT9"/>
<dbReference type="EMBL" id="KZ507281">
    <property type="protein sequence ID" value="PKU37163.1"/>
    <property type="molecule type" value="Genomic_DNA"/>
</dbReference>
<reference evidence="3" key="1">
    <citation type="submission" date="2017-11" db="EMBL/GenBank/DDBJ databases">
        <authorList>
            <person name="Lima N.C."/>
            <person name="Parody-Merino A.M."/>
            <person name="Battley P.F."/>
            <person name="Fidler A.E."/>
            <person name="Prosdocimi F."/>
        </authorList>
    </citation>
    <scope>NUCLEOTIDE SEQUENCE [LARGE SCALE GENOMIC DNA]</scope>
</reference>
<protein>
    <submittedName>
        <fullName evidence="2">Uncharacterized protein</fullName>
    </submittedName>
</protein>
<evidence type="ECO:0000256" key="1">
    <source>
        <dbReference type="SAM" id="MobiDB-lite"/>
    </source>
</evidence>
<proteinExistence type="predicted"/>
<reference evidence="3" key="2">
    <citation type="submission" date="2017-12" db="EMBL/GenBank/DDBJ databases">
        <title>Genome sequence of the Bar-tailed Godwit (Limosa lapponica baueri).</title>
        <authorList>
            <person name="Lima N.C.B."/>
            <person name="Parody-Merino A.M."/>
            <person name="Battley P.F."/>
            <person name="Fidler A.E."/>
            <person name="Prosdocimi F."/>
        </authorList>
    </citation>
    <scope>NUCLEOTIDE SEQUENCE [LARGE SCALE GENOMIC DNA]</scope>
</reference>
<organism evidence="2 3">
    <name type="scientific">Limosa lapponica baueri</name>
    <dbReference type="NCBI Taxonomy" id="1758121"/>
    <lineage>
        <taxon>Eukaryota</taxon>
        <taxon>Metazoa</taxon>
        <taxon>Chordata</taxon>
        <taxon>Craniata</taxon>
        <taxon>Vertebrata</taxon>
        <taxon>Euteleostomi</taxon>
        <taxon>Archelosauria</taxon>
        <taxon>Archosauria</taxon>
        <taxon>Dinosauria</taxon>
        <taxon>Saurischia</taxon>
        <taxon>Theropoda</taxon>
        <taxon>Coelurosauria</taxon>
        <taxon>Aves</taxon>
        <taxon>Neognathae</taxon>
        <taxon>Neoaves</taxon>
        <taxon>Charadriiformes</taxon>
        <taxon>Scolopacidae</taxon>
        <taxon>Limosa</taxon>
    </lineage>
</organism>
<feature type="region of interest" description="Disordered" evidence="1">
    <location>
        <begin position="103"/>
        <end position="130"/>
    </location>
</feature>
<dbReference type="Proteomes" id="UP000233556">
    <property type="component" value="Unassembled WGS sequence"/>
</dbReference>
<name>A0A2I0TTT9_LIMLA</name>
<evidence type="ECO:0000313" key="3">
    <source>
        <dbReference type="Proteomes" id="UP000233556"/>
    </source>
</evidence>
<gene>
    <name evidence="2" type="ORF">llap_12533</name>
</gene>
<evidence type="ECO:0000313" key="2">
    <source>
        <dbReference type="EMBL" id="PKU37163.1"/>
    </source>
</evidence>
<sequence length="130" mass="14179">MQPTRQSGEKVNICSGYPRALDKVLLSCSQLRLRPRQSEAARHYPAAVFADTEPGSSLTTDKQTLCSGMFIQGQVSQVPEAYLGGAQKTIRSYPAKHDYPTFQHVAQETEQGSGSIPHLSVKGAEKEEGE</sequence>
<feature type="compositionally biased region" description="Polar residues" evidence="1">
    <location>
        <begin position="104"/>
        <end position="114"/>
    </location>
</feature>
<accession>A0A2I0TTT9</accession>